<comment type="function">
    <text evidence="1">Probable aspartic protease that is responsible for the proteolytic cleavage of the RNA polymerase sigma E factor (SigE/spoIIGB) to yield the active peptide in the mother cell during sporulation. Responds to a signal from the forespore that is triggered by the extracellular signal protein SpoIIR.</text>
</comment>
<protein>
    <recommendedName>
        <fullName evidence="1">Sporulation sigma-E factor-processing peptidase</fullName>
        <ecNumber evidence="1">3.4.23.-</ecNumber>
    </recommendedName>
    <alternativeName>
        <fullName evidence="1">Membrane-associated aspartic protease</fullName>
    </alternativeName>
    <alternativeName>
        <fullName evidence="1">Stage II sporulation protein GA</fullName>
    </alternativeName>
</protein>
<keyword evidence="1" id="KW-1003">Cell membrane</keyword>
<organism evidence="4">
    <name type="scientific">Candidatus Fermentithermobacillus carboniphilus</name>
    <dbReference type="NCBI Taxonomy" id="3085328"/>
    <lineage>
        <taxon>Bacteria</taxon>
        <taxon>Bacillati</taxon>
        <taxon>Bacillota</taxon>
        <taxon>Candidatus Fermentithermobacillia</taxon>
        <taxon>Candidatus Fermentithermobacillales</taxon>
        <taxon>Candidatus Fermentithermobacillaceae</taxon>
        <taxon>Candidatus Fermentithermobacillus</taxon>
    </lineage>
</organism>
<feature type="active site" evidence="2">
    <location>
        <position position="179"/>
    </location>
</feature>
<dbReference type="GO" id="GO:0005886">
    <property type="term" value="C:plasma membrane"/>
    <property type="evidence" value="ECO:0007669"/>
    <property type="project" value="UniProtKB-SubCell"/>
</dbReference>
<evidence type="ECO:0000256" key="2">
    <source>
        <dbReference type="PIRSR" id="PIRSR018571-1"/>
    </source>
</evidence>
<feature type="transmembrane region" description="Helical" evidence="3">
    <location>
        <begin position="128"/>
        <end position="146"/>
    </location>
</feature>
<feature type="transmembrane region" description="Helical" evidence="3">
    <location>
        <begin position="38"/>
        <end position="57"/>
    </location>
</feature>
<accession>A0AAT9LED7</accession>
<feature type="transmembrane region" description="Helical" evidence="3">
    <location>
        <begin position="63"/>
        <end position="79"/>
    </location>
</feature>
<dbReference type="EC" id="3.4.23.-" evidence="1"/>
<dbReference type="EMBL" id="CP062796">
    <property type="protein sequence ID" value="QUL98508.1"/>
    <property type="molecule type" value="Genomic_DNA"/>
</dbReference>
<dbReference type="GO" id="GO:0030436">
    <property type="term" value="P:asexual sporulation"/>
    <property type="evidence" value="ECO:0007669"/>
    <property type="project" value="InterPro"/>
</dbReference>
<dbReference type="GO" id="GO:0006508">
    <property type="term" value="P:proteolysis"/>
    <property type="evidence" value="ECO:0007669"/>
    <property type="project" value="UniProtKB-KW"/>
</dbReference>
<keyword evidence="1" id="KW-0378">Hydrolase</keyword>
<keyword evidence="3" id="KW-1133">Transmembrane helix</keyword>
<gene>
    <name evidence="4" type="ORF">IMF26_11000</name>
</gene>
<dbReference type="KEGG" id="fcz:IMF26_11000"/>
<evidence type="ECO:0000256" key="3">
    <source>
        <dbReference type="SAM" id="Phobius"/>
    </source>
</evidence>
<dbReference type="GO" id="GO:0030435">
    <property type="term" value="P:sporulation resulting in formation of a cellular spore"/>
    <property type="evidence" value="ECO:0007669"/>
    <property type="project" value="UniProtKB-KW"/>
</dbReference>
<reference evidence="4" key="2">
    <citation type="journal article" date="2023" name="Biology">
        <title>Prokaryotic Life Associated with Coal-Fire Gas Vents Revealed by Metagenomics.</title>
        <authorList>
            <person name="Kadnikov V.V."/>
            <person name="Mardanov A.V."/>
            <person name="Beletsky A.V."/>
            <person name="Karnachuk O.V."/>
            <person name="Ravin N.V."/>
        </authorList>
    </citation>
    <scope>NUCLEOTIDE SEQUENCE</scope>
    <source>
        <strain evidence="4">Bu02</strain>
    </source>
</reference>
<dbReference type="GO" id="GO:0004190">
    <property type="term" value="F:aspartic-type endopeptidase activity"/>
    <property type="evidence" value="ECO:0007669"/>
    <property type="project" value="UniProtKB-KW"/>
</dbReference>
<evidence type="ECO:0000313" key="4">
    <source>
        <dbReference type="EMBL" id="QUL98508.1"/>
    </source>
</evidence>
<dbReference type="PIRSF" id="PIRSF018571">
    <property type="entry name" value="SpoIIGA"/>
    <property type="match status" value="1"/>
</dbReference>
<reference evidence="4" key="1">
    <citation type="submission" date="2020-10" db="EMBL/GenBank/DDBJ databases">
        <authorList>
            <person name="Kadnikov V."/>
            <person name="Beletsky A.V."/>
            <person name="Mardanov A.V."/>
            <person name="Karnachuk O.V."/>
            <person name="Ravin N.V."/>
        </authorList>
    </citation>
    <scope>NUCLEOTIDE SEQUENCE</scope>
    <source>
        <strain evidence="4">Bu02</strain>
    </source>
</reference>
<comment type="similarity">
    <text evidence="1">Belongs to the peptidase U4 family.</text>
</comment>
<keyword evidence="3" id="KW-0812">Transmembrane</keyword>
<keyword evidence="1 3" id="KW-0472">Membrane</keyword>
<keyword evidence="1" id="KW-0749">Sporulation</keyword>
<name>A0AAT9LED7_9FIRM</name>
<keyword evidence="1" id="KW-0064">Aspartyl protease</keyword>
<feature type="transmembrane region" description="Helical" evidence="3">
    <location>
        <begin position="6"/>
        <end position="26"/>
    </location>
</feature>
<comment type="subcellular location">
    <subcellularLocation>
        <location evidence="1">Cell membrane</location>
    </subcellularLocation>
</comment>
<sequence>MAGYIYADLLFFVNLSVNYIILLAAGKLVLRPVNFGRVLVASVLGSLYAVFAIVVPLESFFSLPARIAFGLFMVALSYPDARGISFVTLAGAFYLCSAVAAGTAMALLTLGTAESLRRGILSGDYPLAHWWMVGVSLVVVSVFPWVSRIAGFRSGKPLPLVGVELVVGGRTISLIGLVDTGNNLRDPVSGLPVIVVDWDSLKDVMPKEVQSFFLSTWDSISVQLYDTSISRRLRLIPYSNVSGRKGILPGFKPDRLALCEKNGTKVFKEAVVGVSESRLSPSGLYQALLHPDLVGF</sequence>
<evidence type="ECO:0000256" key="1">
    <source>
        <dbReference type="PIRNR" id="PIRNR018571"/>
    </source>
</evidence>
<dbReference type="InterPro" id="IPR005081">
    <property type="entry name" value="SpoIIGA"/>
</dbReference>
<keyword evidence="1" id="KW-0645">Protease</keyword>
<dbReference type="Pfam" id="PF03419">
    <property type="entry name" value="Peptidase_U4"/>
    <property type="match status" value="1"/>
</dbReference>
<feature type="transmembrane region" description="Helical" evidence="3">
    <location>
        <begin position="86"/>
        <end position="108"/>
    </location>
</feature>
<proteinExistence type="inferred from homology"/>
<dbReference type="AlphaFoldDB" id="A0AAT9LED7"/>